<dbReference type="InterPro" id="IPR050266">
    <property type="entry name" value="AB_hydrolase_sf"/>
</dbReference>
<gene>
    <name evidence="3" type="ORF">ACFQ03_13700</name>
</gene>
<reference evidence="4" key="1">
    <citation type="journal article" date="2019" name="Int. J. Syst. Evol. Microbiol.">
        <title>The Global Catalogue of Microorganisms (GCM) 10K type strain sequencing project: providing services to taxonomists for standard genome sequencing and annotation.</title>
        <authorList>
            <consortium name="The Broad Institute Genomics Platform"/>
            <consortium name="The Broad Institute Genome Sequencing Center for Infectious Disease"/>
            <person name="Wu L."/>
            <person name="Ma J."/>
        </authorList>
    </citation>
    <scope>NUCLEOTIDE SEQUENCE [LARGE SCALE GENOMIC DNA]</scope>
    <source>
        <strain evidence="4">CCUG 57263</strain>
    </source>
</reference>
<dbReference type="EMBL" id="JBHTIU010000041">
    <property type="protein sequence ID" value="MFD0870211.1"/>
    <property type="molecule type" value="Genomic_DNA"/>
</dbReference>
<keyword evidence="4" id="KW-1185">Reference proteome</keyword>
<dbReference type="Pfam" id="PF00561">
    <property type="entry name" value="Abhydrolase_1"/>
    <property type="match status" value="1"/>
</dbReference>
<organism evidence="3 4">
    <name type="scientific">Paenibacillus residui</name>
    <dbReference type="NCBI Taxonomy" id="629724"/>
    <lineage>
        <taxon>Bacteria</taxon>
        <taxon>Bacillati</taxon>
        <taxon>Bacillota</taxon>
        <taxon>Bacilli</taxon>
        <taxon>Bacillales</taxon>
        <taxon>Paenibacillaceae</taxon>
        <taxon>Paenibacillus</taxon>
    </lineage>
</organism>
<feature type="domain" description="AB hydrolase-1" evidence="2">
    <location>
        <begin position="23"/>
        <end position="252"/>
    </location>
</feature>
<evidence type="ECO:0000259" key="2">
    <source>
        <dbReference type="Pfam" id="PF00561"/>
    </source>
</evidence>
<dbReference type="SUPFAM" id="SSF53474">
    <property type="entry name" value="alpha/beta-Hydrolases"/>
    <property type="match status" value="1"/>
</dbReference>
<dbReference type="PRINTS" id="PR00412">
    <property type="entry name" value="EPOXHYDRLASE"/>
</dbReference>
<dbReference type="GO" id="GO:0016787">
    <property type="term" value="F:hydrolase activity"/>
    <property type="evidence" value="ECO:0007669"/>
    <property type="project" value="UniProtKB-KW"/>
</dbReference>
<comment type="caution">
    <text evidence="3">The sequence shown here is derived from an EMBL/GenBank/DDBJ whole genome shotgun (WGS) entry which is preliminary data.</text>
</comment>
<dbReference type="InterPro" id="IPR000073">
    <property type="entry name" value="AB_hydrolase_1"/>
</dbReference>
<proteinExistence type="predicted"/>
<dbReference type="PANTHER" id="PTHR43798:SF31">
    <property type="entry name" value="AB HYDROLASE SUPERFAMILY PROTEIN YCLE"/>
    <property type="match status" value="1"/>
</dbReference>
<dbReference type="PANTHER" id="PTHR43798">
    <property type="entry name" value="MONOACYLGLYCEROL LIPASE"/>
    <property type="match status" value="1"/>
</dbReference>
<sequence length="270" mass="30829">MARDYLNLNDGQLYYTVSGKGDSVVLIHGNFNDSQIWNEQAAALSTYYKIIRYDLRGYGLSSTPKSSFSNVDDLKALIDSLKLHKVTLIGSSLGGGVAIDFTLTYPDLVQALILVSPSINGHPYPRNMMWQGIKNYILVRLKGREKAIESFITNDYWQYFFPSEKKEEALRRVLTNVRNTNNFCRFSPNLSVPAKPYAISRLHEINIPTLIIIADQDHPFNIKTAETLHQNIKQSSKIMMEDCGHLPFIEEPHEFNHSVLEFLLNRSTDR</sequence>
<evidence type="ECO:0000256" key="1">
    <source>
        <dbReference type="ARBA" id="ARBA00022801"/>
    </source>
</evidence>
<evidence type="ECO:0000313" key="3">
    <source>
        <dbReference type="EMBL" id="MFD0870211.1"/>
    </source>
</evidence>
<protein>
    <submittedName>
        <fullName evidence="3">Alpha/beta fold hydrolase</fullName>
    </submittedName>
</protein>
<dbReference type="InterPro" id="IPR000639">
    <property type="entry name" value="Epox_hydrolase-like"/>
</dbReference>
<evidence type="ECO:0000313" key="4">
    <source>
        <dbReference type="Proteomes" id="UP001597120"/>
    </source>
</evidence>
<name>A0ABW3DA99_9BACL</name>
<dbReference type="RefSeq" id="WP_222126724.1">
    <property type="nucleotide sequence ID" value="NZ_JBHTIU010000041.1"/>
</dbReference>
<keyword evidence="1 3" id="KW-0378">Hydrolase</keyword>
<accession>A0ABW3DA99</accession>
<dbReference type="Gene3D" id="3.40.50.1820">
    <property type="entry name" value="alpha/beta hydrolase"/>
    <property type="match status" value="1"/>
</dbReference>
<dbReference type="Proteomes" id="UP001597120">
    <property type="component" value="Unassembled WGS sequence"/>
</dbReference>
<dbReference type="PRINTS" id="PR00111">
    <property type="entry name" value="ABHYDROLASE"/>
</dbReference>
<dbReference type="InterPro" id="IPR029058">
    <property type="entry name" value="AB_hydrolase_fold"/>
</dbReference>